<reference evidence="8" key="1">
    <citation type="submission" date="2023-02" db="EMBL/GenBank/DDBJ databases">
        <title>Genome of toxic invasive species Heracleum sosnowskyi carries increased number of genes despite the absence of recent whole-genome duplications.</title>
        <authorList>
            <person name="Schelkunov M."/>
            <person name="Shtratnikova V."/>
            <person name="Makarenko M."/>
            <person name="Klepikova A."/>
            <person name="Omelchenko D."/>
            <person name="Novikova G."/>
            <person name="Obukhova E."/>
            <person name="Bogdanov V."/>
            <person name="Penin A."/>
            <person name="Logacheva M."/>
        </authorList>
    </citation>
    <scope>NUCLEOTIDE SEQUENCE</scope>
    <source>
        <strain evidence="8">Hsosn_3</strain>
        <tissue evidence="8">Leaf</tissue>
    </source>
</reference>
<dbReference type="InterPro" id="IPR023271">
    <property type="entry name" value="Aquaporin-like"/>
</dbReference>
<sequence length="288" mass="30999">MANTPSTTSSMSPKQYLPTSFSRMEQGKRIRTHKFAAAAAAFSVSASPNYFQKIVAEFIGTYILIFVGCGSALTDRKLSLTIVGIALAWGFSLMGAIYAVGHISGAHFNPAVTIGLAAARRFPFKLVPVYVFSQLLSAIIACLTLRVLFNYQEDVIPMTTQYSDPTTDLEAIAWEFIITFFLMFVICGAADDDRANNGLAGIAIGVTLVFNVLLAGPITGASMNPARSIGPAIAAGEYKNLWVFVVAPILGATTAALIYNLLRLPTVQNEEESSTRSIYNDLYMHNGA</sequence>
<feature type="transmembrane region" description="Helical" evidence="7">
    <location>
        <begin position="56"/>
        <end position="73"/>
    </location>
</feature>
<evidence type="ECO:0000256" key="4">
    <source>
        <dbReference type="ARBA" id="ARBA00022989"/>
    </source>
</evidence>
<evidence type="ECO:0000313" key="8">
    <source>
        <dbReference type="EMBL" id="KAK1391471.1"/>
    </source>
</evidence>
<reference evidence="8" key="2">
    <citation type="submission" date="2023-05" db="EMBL/GenBank/DDBJ databases">
        <authorList>
            <person name="Schelkunov M.I."/>
        </authorList>
    </citation>
    <scope>NUCLEOTIDE SEQUENCE</scope>
    <source>
        <strain evidence="8">Hsosn_3</strain>
        <tissue evidence="8">Leaf</tissue>
    </source>
</reference>
<dbReference type="GO" id="GO:0016020">
    <property type="term" value="C:membrane"/>
    <property type="evidence" value="ECO:0007669"/>
    <property type="project" value="UniProtKB-SubCell"/>
</dbReference>
<feature type="transmembrane region" description="Helical" evidence="7">
    <location>
        <begin position="80"/>
        <end position="100"/>
    </location>
</feature>
<accession>A0AAD8N0D6</accession>
<dbReference type="Gene3D" id="1.20.1080.10">
    <property type="entry name" value="Glycerol uptake facilitator protein"/>
    <property type="match status" value="1"/>
</dbReference>
<name>A0AAD8N0D6_9APIA</name>
<dbReference type="PRINTS" id="PR00783">
    <property type="entry name" value="MINTRINSICP"/>
</dbReference>
<evidence type="ECO:0000256" key="6">
    <source>
        <dbReference type="RuleBase" id="RU000477"/>
    </source>
</evidence>
<keyword evidence="5 7" id="KW-0472">Membrane</keyword>
<keyword evidence="2 6" id="KW-0813">Transport</keyword>
<keyword evidence="9" id="KW-1185">Reference proteome</keyword>
<comment type="similarity">
    <text evidence="6">Belongs to the MIP/aquaporin (TC 1.A.8) family.</text>
</comment>
<organism evidence="8 9">
    <name type="scientific">Heracleum sosnowskyi</name>
    <dbReference type="NCBI Taxonomy" id="360622"/>
    <lineage>
        <taxon>Eukaryota</taxon>
        <taxon>Viridiplantae</taxon>
        <taxon>Streptophyta</taxon>
        <taxon>Embryophyta</taxon>
        <taxon>Tracheophyta</taxon>
        <taxon>Spermatophyta</taxon>
        <taxon>Magnoliopsida</taxon>
        <taxon>eudicotyledons</taxon>
        <taxon>Gunneridae</taxon>
        <taxon>Pentapetalae</taxon>
        <taxon>asterids</taxon>
        <taxon>campanulids</taxon>
        <taxon>Apiales</taxon>
        <taxon>Apiaceae</taxon>
        <taxon>Apioideae</taxon>
        <taxon>apioid superclade</taxon>
        <taxon>Tordylieae</taxon>
        <taxon>Tordyliinae</taxon>
        <taxon>Heracleum</taxon>
    </lineage>
</organism>
<feature type="transmembrane region" description="Helical" evidence="7">
    <location>
        <begin position="202"/>
        <end position="221"/>
    </location>
</feature>
<dbReference type="SUPFAM" id="SSF81338">
    <property type="entry name" value="Aquaporin-like"/>
    <property type="match status" value="1"/>
</dbReference>
<dbReference type="EMBL" id="JAUIZM010000003">
    <property type="protein sequence ID" value="KAK1391471.1"/>
    <property type="molecule type" value="Genomic_DNA"/>
</dbReference>
<dbReference type="Pfam" id="PF00230">
    <property type="entry name" value="MIP"/>
    <property type="match status" value="1"/>
</dbReference>
<protein>
    <submittedName>
        <fullName evidence="8">Nodulin-26</fullName>
    </submittedName>
</protein>
<evidence type="ECO:0000256" key="7">
    <source>
        <dbReference type="SAM" id="Phobius"/>
    </source>
</evidence>
<dbReference type="AlphaFoldDB" id="A0AAD8N0D6"/>
<evidence type="ECO:0000256" key="2">
    <source>
        <dbReference type="ARBA" id="ARBA00022448"/>
    </source>
</evidence>
<evidence type="ECO:0000256" key="3">
    <source>
        <dbReference type="ARBA" id="ARBA00022692"/>
    </source>
</evidence>
<evidence type="ECO:0000256" key="5">
    <source>
        <dbReference type="ARBA" id="ARBA00023136"/>
    </source>
</evidence>
<dbReference type="InterPro" id="IPR034294">
    <property type="entry name" value="Aquaporin_transptr"/>
</dbReference>
<evidence type="ECO:0000256" key="1">
    <source>
        <dbReference type="ARBA" id="ARBA00004141"/>
    </source>
</evidence>
<feature type="transmembrane region" description="Helical" evidence="7">
    <location>
        <begin position="129"/>
        <end position="151"/>
    </location>
</feature>
<dbReference type="Proteomes" id="UP001237642">
    <property type="component" value="Unassembled WGS sequence"/>
</dbReference>
<comment type="subcellular location">
    <subcellularLocation>
        <location evidence="1">Membrane</location>
        <topology evidence="1">Multi-pass membrane protein</topology>
    </subcellularLocation>
</comment>
<dbReference type="PROSITE" id="PS00221">
    <property type="entry name" value="MIP"/>
    <property type="match status" value="1"/>
</dbReference>
<feature type="transmembrane region" description="Helical" evidence="7">
    <location>
        <begin position="241"/>
        <end position="262"/>
    </location>
</feature>
<comment type="caution">
    <text evidence="8">The sequence shown here is derived from an EMBL/GenBank/DDBJ whole genome shotgun (WGS) entry which is preliminary data.</text>
</comment>
<gene>
    <name evidence="8" type="ORF">POM88_010527</name>
</gene>
<dbReference type="CDD" id="cd00333">
    <property type="entry name" value="MIP"/>
    <property type="match status" value="1"/>
</dbReference>
<dbReference type="GO" id="GO:0015267">
    <property type="term" value="F:channel activity"/>
    <property type="evidence" value="ECO:0007669"/>
    <property type="project" value="InterPro"/>
</dbReference>
<dbReference type="PANTHER" id="PTHR45724">
    <property type="entry name" value="AQUAPORIN NIP2-1"/>
    <property type="match status" value="1"/>
</dbReference>
<feature type="transmembrane region" description="Helical" evidence="7">
    <location>
        <begin position="171"/>
        <end position="190"/>
    </location>
</feature>
<keyword evidence="4 7" id="KW-1133">Transmembrane helix</keyword>
<dbReference type="NCBIfam" id="TIGR00861">
    <property type="entry name" value="MIP"/>
    <property type="match status" value="1"/>
</dbReference>
<dbReference type="InterPro" id="IPR022357">
    <property type="entry name" value="MIP_CS"/>
</dbReference>
<dbReference type="PANTHER" id="PTHR45724:SF21">
    <property type="entry name" value="MAJOR INTRINSIC PROTEIN"/>
    <property type="match status" value="1"/>
</dbReference>
<evidence type="ECO:0000313" key="9">
    <source>
        <dbReference type="Proteomes" id="UP001237642"/>
    </source>
</evidence>
<proteinExistence type="inferred from homology"/>
<keyword evidence="3 6" id="KW-0812">Transmembrane</keyword>
<dbReference type="InterPro" id="IPR000425">
    <property type="entry name" value="MIP"/>
</dbReference>